<dbReference type="InterPro" id="IPR016032">
    <property type="entry name" value="Sig_transdc_resp-reg_C-effctor"/>
</dbReference>
<evidence type="ECO:0000313" key="5">
    <source>
        <dbReference type="EMBL" id="AFD06413.1"/>
    </source>
</evidence>
<dbReference type="STRING" id="929556.Solca_1324"/>
<keyword evidence="2" id="KW-0812">Transmembrane</keyword>
<keyword evidence="2" id="KW-0472">Membrane</keyword>
<dbReference type="InterPro" id="IPR011123">
    <property type="entry name" value="Y_Y_Y"/>
</dbReference>
<feature type="signal peptide" evidence="3">
    <location>
        <begin position="1"/>
        <end position="27"/>
    </location>
</feature>
<dbReference type="HOGENOM" id="CLU_013623_0_0_10"/>
<dbReference type="InterPro" id="IPR015943">
    <property type="entry name" value="WD40/YVTN_repeat-like_dom_sf"/>
</dbReference>
<protein>
    <submittedName>
        <fullName evidence="5">Y_Y_Y domain-containing protein</fullName>
    </submittedName>
</protein>
<keyword evidence="1" id="KW-0175">Coiled coil</keyword>
<evidence type="ECO:0000256" key="3">
    <source>
        <dbReference type="SAM" id="SignalP"/>
    </source>
</evidence>
<organism evidence="5 6">
    <name type="scientific">Solitalea canadensis (strain ATCC 29591 / DSM 3403 / JCM 21819 / LMG 8368 / NBRC 15130 / NCIMB 12057 / USAM 9D)</name>
    <name type="common">Flexibacter canadensis</name>
    <dbReference type="NCBI Taxonomy" id="929556"/>
    <lineage>
        <taxon>Bacteria</taxon>
        <taxon>Pseudomonadati</taxon>
        <taxon>Bacteroidota</taxon>
        <taxon>Sphingobacteriia</taxon>
        <taxon>Sphingobacteriales</taxon>
        <taxon>Sphingobacteriaceae</taxon>
        <taxon>Solitalea</taxon>
    </lineage>
</organism>
<sequence length="968" mass="111793">MIKVTFKKHSLSFILSLFFISSFQSLASDIKNVGVPFVENYSKNIYMAGNQNWSVVRDNNGVMYYGNSEGLLSYDGRSWQLYKMPNKVIVRSVATDNKGKVYAGGYGEFGYWSYADNGKFQFTSLNKEIAKAHPLESEIWKIYIEKDKVIFQSFDCVYIYQNGKVTAIDVQEPFLFLLKAGSRYFIEILGKGLYELKNSKLEFIPGSESLANTEVLSVLPYNNNFLIGTSKHGLYVYDGNSIRPWNTIASDFLKTYQLNNGVPLFGKYLVYGTILNGLIITDYAGNIIQHINKTSGLQNNTILNLYLDQHQNLWTGLDNGIDRIELNSPLYYYFDKSGRFGTVYSSIIHQDKVYIGTNQGLFYSDWPTNPKEFHSFNFKFVPNSQGQVWDLSLIDDQLISGTNEGSYLVNNSTIRKISDINGGWVIKKVVDHPDYLMQGTYLGVAIYKKDERGNWMFSHLLKNFNEPARYIEQDEKGMLWIAHAYKGVYRAVLSPDLKLATAVNYYDVNSGLPHTNNINLFKFEGRIIFSTDNGFYLFDDFSNKFKPYKELNTSLGTFAYSNKVIKAEEKQYWFINHGKIAFVDLSTSGKVIVDSNKFSTLNGRMVQYYENINRINKSLYLISVDDGFVLYNEDNTADSKYKELPKVLIRKIDNANDHITTIAEGDATIKEITLPYSKNNIRISFSLPYYEKSLIQFQYFLEGYSGQWSEWSTQTQKDFTNLSSGDYEFMVRARINGNLVTKITTFKFNVSPPWYSSIWAWIIYFMLAVAGVVQFRRIYFKKLERARLAIQHQLEKEQEEYIKYEAIISERKISEMHKEQLEADLASKNREMANTAMNIVYKNELLEKIKEEILNLTDSSGKKLSSSQLKKIQKVIDEGMSDDRDWNIFESSFNEAHGNFFKKLKTNYCGLVPNDLKLCAYLRMNMSSKEVASLLNITVRGVEIRRYRLRKKLNLPHDKNLTEFLLEL</sequence>
<gene>
    <name evidence="5" type="ordered locus">Solca_1324</name>
</gene>
<dbReference type="AlphaFoldDB" id="H8KQB8"/>
<accession>H8KQB8</accession>
<dbReference type="eggNOG" id="COG2771">
    <property type="taxonomic scope" value="Bacteria"/>
</dbReference>
<reference evidence="5" key="1">
    <citation type="submission" date="2012-02" db="EMBL/GenBank/DDBJ databases">
        <title>The complete genome of Solitalea canadensis DSM 3403.</title>
        <authorList>
            <consortium name="US DOE Joint Genome Institute (JGI-PGF)"/>
            <person name="Lucas S."/>
            <person name="Copeland A."/>
            <person name="Lapidus A."/>
            <person name="Glavina del Rio T."/>
            <person name="Dalin E."/>
            <person name="Tice H."/>
            <person name="Bruce D."/>
            <person name="Goodwin L."/>
            <person name="Pitluck S."/>
            <person name="Peters L."/>
            <person name="Ovchinnikova G."/>
            <person name="Lu M."/>
            <person name="Kyrpides N."/>
            <person name="Mavromatis K."/>
            <person name="Ivanova N."/>
            <person name="Brettin T."/>
            <person name="Detter J.C."/>
            <person name="Han C."/>
            <person name="Larimer F."/>
            <person name="Land M."/>
            <person name="Hauser L."/>
            <person name="Markowitz V."/>
            <person name="Cheng J.-F."/>
            <person name="Hugenholtz P."/>
            <person name="Woyke T."/>
            <person name="Wu D."/>
            <person name="Spring S."/>
            <person name="Schroeder M."/>
            <person name="Kopitz M."/>
            <person name="Brambilla E."/>
            <person name="Klenk H.-P."/>
            <person name="Eisen J.A."/>
        </authorList>
    </citation>
    <scope>NUCLEOTIDE SEQUENCE</scope>
    <source>
        <strain evidence="5">DSM 3403</strain>
    </source>
</reference>
<keyword evidence="6" id="KW-1185">Reference proteome</keyword>
<dbReference type="Gene3D" id="2.130.10.10">
    <property type="entry name" value="YVTN repeat-like/Quinoprotein amine dehydrogenase"/>
    <property type="match status" value="2"/>
</dbReference>
<evidence type="ECO:0000256" key="1">
    <source>
        <dbReference type="SAM" id="Coils"/>
    </source>
</evidence>
<dbReference type="KEGG" id="scn:Solca_1324"/>
<evidence type="ECO:0000259" key="4">
    <source>
        <dbReference type="Pfam" id="PF07495"/>
    </source>
</evidence>
<feature type="coiled-coil region" evidence="1">
    <location>
        <begin position="780"/>
        <end position="838"/>
    </location>
</feature>
<evidence type="ECO:0000313" key="6">
    <source>
        <dbReference type="Proteomes" id="UP000007590"/>
    </source>
</evidence>
<dbReference type="Pfam" id="PF07495">
    <property type="entry name" value="Y_Y_Y"/>
    <property type="match status" value="1"/>
</dbReference>
<feature type="transmembrane region" description="Helical" evidence="2">
    <location>
        <begin position="754"/>
        <end position="775"/>
    </location>
</feature>
<name>H8KQB8_SOLCM</name>
<dbReference type="Gene3D" id="2.60.40.10">
    <property type="entry name" value="Immunoglobulins"/>
    <property type="match status" value="1"/>
</dbReference>
<dbReference type="EMBL" id="CP003349">
    <property type="protein sequence ID" value="AFD06413.1"/>
    <property type="molecule type" value="Genomic_DNA"/>
</dbReference>
<keyword evidence="2" id="KW-1133">Transmembrane helix</keyword>
<proteinExistence type="predicted"/>
<dbReference type="eggNOG" id="COG3292">
    <property type="taxonomic scope" value="Bacteria"/>
</dbReference>
<feature type="chain" id="PRO_5003613790" evidence="3">
    <location>
        <begin position="28"/>
        <end position="968"/>
    </location>
</feature>
<evidence type="ECO:0000256" key="2">
    <source>
        <dbReference type="SAM" id="Phobius"/>
    </source>
</evidence>
<feature type="domain" description="Two component regulator three Y" evidence="4">
    <location>
        <begin position="689"/>
        <end position="750"/>
    </location>
</feature>
<dbReference type="GO" id="GO:0006355">
    <property type="term" value="P:regulation of DNA-templated transcription"/>
    <property type="evidence" value="ECO:0007669"/>
    <property type="project" value="InterPro"/>
</dbReference>
<keyword evidence="3" id="KW-0732">Signal</keyword>
<dbReference type="OrthoDB" id="9809670at2"/>
<dbReference type="GO" id="GO:0003677">
    <property type="term" value="F:DNA binding"/>
    <property type="evidence" value="ECO:0007669"/>
    <property type="project" value="InterPro"/>
</dbReference>
<dbReference type="InterPro" id="IPR013783">
    <property type="entry name" value="Ig-like_fold"/>
</dbReference>
<dbReference type="Proteomes" id="UP000007590">
    <property type="component" value="Chromosome"/>
</dbReference>
<dbReference type="RefSeq" id="WP_014679640.1">
    <property type="nucleotide sequence ID" value="NC_017770.1"/>
</dbReference>
<dbReference type="SUPFAM" id="SSF46894">
    <property type="entry name" value="C-terminal effector domain of the bipartite response regulators"/>
    <property type="match status" value="1"/>
</dbReference>